<organism evidence="8 9">
    <name type="scientific">Flemingia macrophylla</name>
    <dbReference type="NCBI Taxonomy" id="520843"/>
    <lineage>
        <taxon>Eukaryota</taxon>
        <taxon>Viridiplantae</taxon>
        <taxon>Streptophyta</taxon>
        <taxon>Embryophyta</taxon>
        <taxon>Tracheophyta</taxon>
        <taxon>Spermatophyta</taxon>
        <taxon>Magnoliopsida</taxon>
        <taxon>eudicotyledons</taxon>
        <taxon>Gunneridae</taxon>
        <taxon>Pentapetalae</taxon>
        <taxon>rosids</taxon>
        <taxon>fabids</taxon>
        <taxon>Fabales</taxon>
        <taxon>Fabaceae</taxon>
        <taxon>Papilionoideae</taxon>
        <taxon>50 kb inversion clade</taxon>
        <taxon>NPAAA clade</taxon>
        <taxon>indigoferoid/millettioid clade</taxon>
        <taxon>Phaseoleae</taxon>
        <taxon>Flemingia</taxon>
    </lineage>
</organism>
<evidence type="ECO:0000256" key="4">
    <source>
        <dbReference type="ARBA" id="ARBA00023136"/>
    </source>
</evidence>
<keyword evidence="5" id="KW-0406">Ion transport</keyword>
<feature type="domain" description="Ion transport" evidence="7">
    <location>
        <begin position="148"/>
        <end position="456"/>
    </location>
</feature>
<protein>
    <recommendedName>
        <fullName evidence="7">Ion transport domain-containing protein</fullName>
    </recommendedName>
</protein>
<evidence type="ECO:0000256" key="1">
    <source>
        <dbReference type="ARBA" id="ARBA00004141"/>
    </source>
</evidence>
<dbReference type="GO" id="GO:0034220">
    <property type="term" value="P:monoatomic ion transmembrane transport"/>
    <property type="evidence" value="ECO:0007669"/>
    <property type="project" value="UniProtKB-KW"/>
</dbReference>
<evidence type="ECO:0000256" key="3">
    <source>
        <dbReference type="ARBA" id="ARBA00022989"/>
    </source>
</evidence>
<evidence type="ECO:0000259" key="7">
    <source>
        <dbReference type="Pfam" id="PF00520"/>
    </source>
</evidence>
<evidence type="ECO:0000313" key="9">
    <source>
        <dbReference type="Proteomes" id="UP001603857"/>
    </source>
</evidence>
<feature type="transmembrane region" description="Helical" evidence="6">
    <location>
        <begin position="239"/>
        <end position="261"/>
    </location>
</feature>
<gene>
    <name evidence="8" type="ORF">Fmac_015525</name>
</gene>
<dbReference type="GO" id="GO:0016020">
    <property type="term" value="C:membrane"/>
    <property type="evidence" value="ECO:0007669"/>
    <property type="project" value="UniProtKB-SubCell"/>
</dbReference>
<keyword evidence="4 6" id="KW-0472">Membrane</keyword>
<sequence length="461" mass="52420">MAHTEKDEIEMLPETLHVVEDSQLRRNVSRILNASISIPITSFQSYEENESLSQKVIAESTNTFPTLDGADEIDWDNRHKYLMRSEKLGMCNDPYCTTCPTYLKKASRKPSTKVDAKFNKNHCFYFVCSYVLGGVMNPHAEVVLQWNKILAIFCLVATFVDPLFVFLFYVKKDGNCIEINRTMRTTLVVLRSINDLIYFSNILLRFRLAYATPGSRVLGHCELVDHPKKIALNYLKHGFIIDLFIVLPIPQIMVLFVLPNYKGQSGDTYAKNLLRAMMLAQHFPRLFRFLQIEQSTKAFILEQALTKDIKNLLIFMLSGHVVGACWYLFGLQRVNQCLVNACYSNSHITGCALLIGCGHAFGEKLDMWKSDINATACLDASSGSFSYGIYEEVVPLTQEVKLINKVVYSVFWGYKQIITLADNLSPSYFVWEVLFVMCIMVLGLCFFAIFIGNIQSLSSDS</sequence>
<proteinExistence type="predicted"/>
<comment type="caution">
    <text evidence="8">The sequence shown here is derived from an EMBL/GenBank/DDBJ whole genome shotgun (WGS) entry which is preliminary data.</text>
</comment>
<keyword evidence="5" id="KW-0813">Transport</keyword>
<dbReference type="Proteomes" id="UP001603857">
    <property type="component" value="Unassembled WGS sequence"/>
</dbReference>
<evidence type="ECO:0000256" key="2">
    <source>
        <dbReference type="ARBA" id="ARBA00022692"/>
    </source>
</evidence>
<reference evidence="8 9" key="1">
    <citation type="submission" date="2024-08" db="EMBL/GenBank/DDBJ databases">
        <title>Insights into the chromosomal genome structure of Flemingia macrophylla.</title>
        <authorList>
            <person name="Ding Y."/>
            <person name="Zhao Y."/>
            <person name="Bi W."/>
            <person name="Wu M."/>
            <person name="Zhao G."/>
            <person name="Gong Y."/>
            <person name="Li W."/>
            <person name="Zhang P."/>
        </authorList>
    </citation>
    <scope>NUCLEOTIDE SEQUENCE [LARGE SCALE GENOMIC DNA]</scope>
    <source>
        <strain evidence="8">DYQJB</strain>
        <tissue evidence="8">Leaf</tissue>
    </source>
</reference>
<dbReference type="SUPFAM" id="SSF81324">
    <property type="entry name" value="Voltage-gated potassium channels"/>
    <property type="match status" value="1"/>
</dbReference>
<feature type="transmembrane region" description="Helical" evidence="6">
    <location>
        <begin position="428"/>
        <end position="451"/>
    </location>
</feature>
<keyword evidence="9" id="KW-1185">Reference proteome</keyword>
<dbReference type="AlphaFoldDB" id="A0ABD1MEW8"/>
<evidence type="ECO:0000256" key="6">
    <source>
        <dbReference type="SAM" id="Phobius"/>
    </source>
</evidence>
<evidence type="ECO:0000313" key="8">
    <source>
        <dbReference type="EMBL" id="KAL2334312.1"/>
    </source>
</evidence>
<dbReference type="PANTHER" id="PTHR45651">
    <property type="entry name" value="CYCLIC NUCLEOTIDE-GATED ION CHANNEL 15-RELATED-RELATED"/>
    <property type="match status" value="1"/>
</dbReference>
<dbReference type="Gene3D" id="1.10.287.70">
    <property type="match status" value="1"/>
</dbReference>
<feature type="transmembrane region" description="Helical" evidence="6">
    <location>
        <begin position="123"/>
        <end position="140"/>
    </location>
</feature>
<dbReference type="Pfam" id="PF00520">
    <property type="entry name" value="Ion_trans"/>
    <property type="match status" value="1"/>
</dbReference>
<feature type="transmembrane region" description="Helical" evidence="6">
    <location>
        <begin position="146"/>
        <end position="170"/>
    </location>
</feature>
<feature type="transmembrane region" description="Helical" evidence="6">
    <location>
        <begin position="311"/>
        <end position="329"/>
    </location>
</feature>
<evidence type="ECO:0000256" key="5">
    <source>
        <dbReference type="ARBA" id="ARBA00023303"/>
    </source>
</evidence>
<accession>A0ABD1MEW8</accession>
<name>A0ABD1MEW8_9FABA</name>
<comment type="subcellular location">
    <subcellularLocation>
        <location evidence="1">Membrane</location>
        <topology evidence="1">Multi-pass membrane protein</topology>
    </subcellularLocation>
</comment>
<dbReference type="PANTHER" id="PTHR45651:SF11">
    <property type="entry name" value="CYCLIC NUCLEOTIDE-GATED ION CHANNEL 20, CHLOROPLASTIC-RELATED"/>
    <property type="match status" value="1"/>
</dbReference>
<keyword evidence="3 6" id="KW-1133">Transmembrane helix</keyword>
<dbReference type="EMBL" id="JBGMDY010000005">
    <property type="protein sequence ID" value="KAL2334312.1"/>
    <property type="molecule type" value="Genomic_DNA"/>
</dbReference>
<keyword evidence="2 6" id="KW-0812">Transmembrane</keyword>
<dbReference type="InterPro" id="IPR005821">
    <property type="entry name" value="Ion_trans_dom"/>
</dbReference>
<keyword evidence="5" id="KW-0407">Ion channel</keyword>